<protein>
    <submittedName>
        <fullName evidence="3">Uncharacterized protein</fullName>
    </submittedName>
</protein>
<sequence length="493" mass="54192">MGLKRAKTSRKSSSKSSTKNRIESSNKASRLDELKERQRKKFKANLEKELEEGHEEVPVEEIQLSIGDNSRDESVILDKTESNDDSNDSLDDFEPAFAVHTNAFPSPVSKECLGVDGLEKFAYSSTVASDSDKTPAIAPTTTTTTNTTSSYFPNAPLHPPSPPPATPPLHLPPHQATIDLTKDSPAKLDKLEDHFISTSIHKTSTKTPSEDHFISTSIHKTSTKTPSFARSRETLKHHQSSCLGIVEKIRVLNAEFKRQLTNCSTGSANICAKAIQYDKEQHLRELDKMEATLDEHIATVTNMKKKIAQQKKVMAKTPASTSNSKKYMTGDAWLDKYDMAEDRTAPKQQTMLEAWNLDDTTKKKKKKNEGSDVQTATSPTPSPSSAPPAPAPPSPSPTPHTTTKAAANTTVVDVPFSPVPYYLEPASPPISRPLHLDCEVPHMIFALGKVSAGNITEKFGVKGSREYLTQTWTAELGAEIESKNMQSQDIITR</sequence>
<dbReference type="OrthoDB" id="10481061at2759"/>
<dbReference type="Proteomes" id="UP001165065">
    <property type="component" value="Unassembled WGS sequence"/>
</dbReference>
<feature type="region of interest" description="Disordered" evidence="2">
    <location>
        <begin position="1"/>
        <end position="92"/>
    </location>
</feature>
<feature type="compositionally biased region" description="Basic and acidic residues" evidence="2">
    <location>
        <begin position="69"/>
        <end position="82"/>
    </location>
</feature>
<dbReference type="EMBL" id="BRYA01000135">
    <property type="protein sequence ID" value="GMI40734.1"/>
    <property type="molecule type" value="Genomic_DNA"/>
</dbReference>
<feature type="compositionally biased region" description="Pro residues" evidence="2">
    <location>
        <begin position="380"/>
        <end position="398"/>
    </location>
</feature>
<proteinExistence type="predicted"/>
<name>A0A9W7GCS4_9STRA</name>
<feature type="coiled-coil region" evidence="1">
    <location>
        <begin position="272"/>
        <end position="306"/>
    </location>
</feature>
<evidence type="ECO:0000313" key="3">
    <source>
        <dbReference type="EMBL" id="GMI40734.1"/>
    </source>
</evidence>
<evidence type="ECO:0000256" key="2">
    <source>
        <dbReference type="SAM" id="MobiDB-lite"/>
    </source>
</evidence>
<comment type="caution">
    <text evidence="3">The sequence shown here is derived from an EMBL/GenBank/DDBJ whole genome shotgun (WGS) entry which is preliminary data.</text>
</comment>
<organism evidence="3 4">
    <name type="scientific">Triparma columacea</name>
    <dbReference type="NCBI Taxonomy" id="722753"/>
    <lineage>
        <taxon>Eukaryota</taxon>
        <taxon>Sar</taxon>
        <taxon>Stramenopiles</taxon>
        <taxon>Ochrophyta</taxon>
        <taxon>Bolidophyceae</taxon>
        <taxon>Parmales</taxon>
        <taxon>Triparmaceae</taxon>
        <taxon>Triparma</taxon>
    </lineage>
</organism>
<feature type="compositionally biased region" description="Basic residues" evidence="2">
    <location>
        <begin position="1"/>
        <end position="13"/>
    </location>
</feature>
<accession>A0A9W7GCS4</accession>
<dbReference type="AlphaFoldDB" id="A0A9W7GCS4"/>
<keyword evidence="4" id="KW-1185">Reference proteome</keyword>
<feature type="compositionally biased region" description="Basic and acidic residues" evidence="2">
    <location>
        <begin position="20"/>
        <end position="36"/>
    </location>
</feature>
<keyword evidence="1" id="KW-0175">Coiled coil</keyword>
<feature type="region of interest" description="Disordered" evidence="2">
    <location>
        <begin position="348"/>
        <end position="403"/>
    </location>
</feature>
<evidence type="ECO:0000256" key="1">
    <source>
        <dbReference type="SAM" id="Coils"/>
    </source>
</evidence>
<feature type="compositionally biased region" description="Acidic residues" evidence="2">
    <location>
        <begin position="83"/>
        <end position="92"/>
    </location>
</feature>
<evidence type="ECO:0000313" key="4">
    <source>
        <dbReference type="Proteomes" id="UP001165065"/>
    </source>
</evidence>
<reference evidence="4" key="1">
    <citation type="journal article" date="2023" name="Commun. Biol.">
        <title>Genome analysis of Parmales, the sister group of diatoms, reveals the evolutionary specialization of diatoms from phago-mixotrophs to photoautotrophs.</title>
        <authorList>
            <person name="Ban H."/>
            <person name="Sato S."/>
            <person name="Yoshikawa S."/>
            <person name="Yamada K."/>
            <person name="Nakamura Y."/>
            <person name="Ichinomiya M."/>
            <person name="Sato N."/>
            <person name="Blanc-Mathieu R."/>
            <person name="Endo H."/>
            <person name="Kuwata A."/>
            <person name="Ogata H."/>
        </authorList>
    </citation>
    <scope>NUCLEOTIDE SEQUENCE [LARGE SCALE GENOMIC DNA]</scope>
</reference>
<feature type="region of interest" description="Disordered" evidence="2">
    <location>
        <begin position="130"/>
        <end position="150"/>
    </location>
</feature>
<gene>
    <name evidence="3" type="ORF">TrCOL_g10099</name>
</gene>